<dbReference type="InterPro" id="IPR035996">
    <property type="entry name" value="4pyrrol_Methylase_sf"/>
</dbReference>
<dbReference type="InterPro" id="IPR004551">
    <property type="entry name" value="Dphthn_synthase"/>
</dbReference>
<dbReference type="Pfam" id="PF00590">
    <property type="entry name" value="TP_methylase"/>
    <property type="match status" value="1"/>
</dbReference>
<dbReference type="EC" id="2.1.1.314" evidence="2"/>
<dbReference type="InterPro" id="IPR014777">
    <property type="entry name" value="4pyrrole_Mease_sub1"/>
</dbReference>
<dbReference type="Gene3D" id="3.40.1010.10">
    <property type="entry name" value="Cobalt-precorrin-4 Transmethylase, Domain 1"/>
    <property type="match status" value="1"/>
</dbReference>
<protein>
    <recommendedName>
        <fullName evidence="2">diphthine methyl ester synthase</fullName>
        <ecNumber evidence="2">2.1.1.314</ecNumber>
    </recommendedName>
</protein>
<comment type="catalytic activity">
    <reaction evidence="3">
        <text>2-[(3S)-amino-3-carboxypropyl]-L-histidyl-[translation elongation factor 2] + 4 S-adenosyl-L-methionine = diphthine methyl ester-[translation elongation factor 2] + 4 S-adenosyl-L-homocysteine + 3 H(+)</text>
        <dbReference type="Rhea" id="RHEA:42652"/>
        <dbReference type="Rhea" id="RHEA-COMP:9749"/>
        <dbReference type="Rhea" id="RHEA-COMP:10173"/>
        <dbReference type="ChEBI" id="CHEBI:15378"/>
        <dbReference type="ChEBI" id="CHEBI:57856"/>
        <dbReference type="ChEBI" id="CHEBI:59789"/>
        <dbReference type="ChEBI" id="CHEBI:73995"/>
        <dbReference type="ChEBI" id="CHEBI:79005"/>
        <dbReference type="EC" id="2.1.1.314"/>
    </reaction>
</comment>
<organism evidence="5">
    <name type="scientific">Apis cerana</name>
    <name type="common">Indian honeybee</name>
    <dbReference type="NCBI Taxonomy" id="7461"/>
    <lineage>
        <taxon>Eukaryota</taxon>
        <taxon>Metazoa</taxon>
        <taxon>Ecdysozoa</taxon>
        <taxon>Arthropoda</taxon>
        <taxon>Hexapoda</taxon>
        <taxon>Insecta</taxon>
        <taxon>Pterygota</taxon>
        <taxon>Neoptera</taxon>
        <taxon>Endopterygota</taxon>
        <taxon>Hymenoptera</taxon>
        <taxon>Apocrita</taxon>
        <taxon>Aculeata</taxon>
        <taxon>Apoidea</taxon>
        <taxon>Anthophila</taxon>
        <taxon>Apidae</taxon>
        <taxon>Apis</taxon>
    </lineage>
</organism>
<evidence type="ECO:0000256" key="3">
    <source>
        <dbReference type="ARBA" id="ARBA00048752"/>
    </source>
</evidence>
<dbReference type="PANTHER" id="PTHR10882:SF0">
    <property type="entry name" value="DIPHTHINE METHYL ESTER SYNTHASE"/>
    <property type="match status" value="1"/>
</dbReference>
<dbReference type="SUPFAM" id="SSF53790">
    <property type="entry name" value="Tetrapyrrole methylase"/>
    <property type="match status" value="1"/>
</dbReference>
<reference evidence="5" key="1">
    <citation type="submission" date="2011-11" db="EMBL/GenBank/DDBJ databases">
        <title>Decoding the brain transcriptome of the Eastern honeybee (Apis cerana) based on pyrosequencing.</title>
        <authorList>
            <person name="Sun L."/>
            <person name="Zheng H."/>
            <person name="Wang Y."/>
            <person name="Xie X."/>
            <person name="Zhu Y."/>
            <person name="Gu W."/>
            <person name="Wang S."/>
        </authorList>
    </citation>
    <scope>NUCLEOTIDE SEQUENCE</scope>
    <source>
        <tissue evidence="5">Brain</tissue>
    </source>
</reference>
<dbReference type="GO" id="GO:0141133">
    <property type="term" value="F:diphthine methyl ester synthase activity"/>
    <property type="evidence" value="ECO:0007669"/>
    <property type="project" value="UniProtKB-EC"/>
</dbReference>
<dbReference type="EMBL" id="JR039879">
    <property type="protein sequence ID" value="AEY58893.1"/>
    <property type="molecule type" value="mRNA"/>
</dbReference>
<sequence length="70" mass="8204">MLYVIGLGLGDATDVTVKGLEIIRMSDRVYLESYTSILSIDLKDLEMNDSIFQRIRNDFMDVRYLRRIEN</sequence>
<evidence type="ECO:0000313" key="5">
    <source>
        <dbReference type="EMBL" id="AEY58893.1"/>
    </source>
</evidence>
<evidence type="ECO:0000259" key="4">
    <source>
        <dbReference type="Pfam" id="PF00590"/>
    </source>
</evidence>
<proteinExistence type="evidence at transcript level"/>
<dbReference type="AlphaFoldDB" id="V9ICM8"/>
<gene>
    <name evidence="5" type="ORF">ACCB01526.1</name>
</gene>
<accession>V9ICM8</accession>
<evidence type="ECO:0000256" key="2">
    <source>
        <dbReference type="ARBA" id="ARBA00011927"/>
    </source>
</evidence>
<dbReference type="InterPro" id="IPR000878">
    <property type="entry name" value="4pyrrol_Mease"/>
</dbReference>
<evidence type="ECO:0000256" key="1">
    <source>
        <dbReference type="ARBA" id="ARBA00004006"/>
    </source>
</evidence>
<comment type="function">
    <text evidence="1">S-adenosyl-L-methionine-dependent methyltransferase that catalyzes four methylations of the modified target histidine residue in translation elongation factor 2 (EF-2), to form an intermediate called diphthine methyl ester. The four successive methylation reactions represent the second step of diphthamide biosynthesis.</text>
</comment>
<name>V9ICM8_APICE</name>
<dbReference type="GO" id="GO:0017183">
    <property type="term" value="P:protein histidyl modification to diphthamide"/>
    <property type="evidence" value="ECO:0007669"/>
    <property type="project" value="InterPro"/>
</dbReference>
<dbReference type="PANTHER" id="PTHR10882">
    <property type="entry name" value="DIPHTHINE SYNTHASE"/>
    <property type="match status" value="1"/>
</dbReference>
<feature type="domain" description="Tetrapyrrole methylase" evidence="4">
    <location>
        <begin position="1"/>
        <end position="38"/>
    </location>
</feature>